<dbReference type="PROSITE" id="PS50004">
    <property type="entry name" value="C2"/>
    <property type="match status" value="1"/>
</dbReference>
<dbReference type="Pfam" id="PF00168">
    <property type="entry name" value="C2"/>
    <property type="match status" value="1"/>
</dbReference>
<keyword evidence="3" id="KW-1185">Reference proteome</keyword>
<dbReference type="Gene3D" id="2.60.40.150">
    <property type="entry name" value="C2 domain"/>
    <property type="match status" value="1"/>
</dbReference>
<protein>
    <recommendedName>
        <fullName evidence="1">C2 domain-containing protein</fullName>
    </recommendedName>
</protein>
<dbReference type="Proteomes" id="UP000015105">
    <property type="component" value="Chromosome 1D"/>
</dbReference>
<reference evidence="2" key="5">
    <citation type="journal article" date="2021" name="G3 (Bethesda)">
        <title>Aegilops tauschii genome assembly Aet v5.0 features greater sequence contiguity and improved annotation.</title>
        <authorList>
            <person name="Wang L."/>
            <person name="Zhu T."/>
            <person name="Rodriguez J.C."/>
            <person name="Deal K.R."/>
            <person name="Dubcovsky J."/>
            <person name="McGuire P.E."/>
            <person name="Lux T."/>
            <person name="Spannagl M."/>
            <person name="Mayer K.F.X."/>
            <person name="Baldrich P."/>
            <person name="Meyers B.C."/>
            <person name="Huo N."/>
            <person name="Gu Y.Q."/>
            <person name="Zhou H."/>
            <person name="Devos K.M."/>
            <person name="Bennetzen J.L."/>
            <person name="Unver T."/>
            <person name="Budak H."/>
            <person name="Gulick P.J."/>
            <person name="Galiba G."/>
            <person name="Kalapos B."/>
            <person name="Nelson D.R."/>
            <person name="Li P."/>
            <person name="You F.M."/>
            <person name="Luo M.C."/>
            <person name="Dvorak J."/>
        </authorList>
    </citation>
    <scope>NUCLEOTIDE SEQUENCE [LARGE SCALE GENOMIC DNA]</scope>
    <source>
        <strain evidence="2">cv. AL8/78</strain>
    </source>
</reference>
<dbReference type="CDD" id="cd04051">
    <property type="entry name" value="C2_SRC2_like"/>
    <property type="match status" value="1"/>
</dbReference>
<evidence type="ECO:0000313" key="3">
    <source>
        <dbReference type="Proteomes" id="UP000015105"/>
    </source>
</evidence>
<sequence>MAHLVPYGWHVGVRCPPLHIHGPWNAAGRQQRTSRTATRSSDRVHGRSAIMASRTVDVTLVSARDLRDVNLVSKMEVYAVVYLAGDPISRERVLADRTGGRNPTWNATVRVTVPASGSGSGALRVLLRTERPLGDRDVGEVILPLTEILAGAGDEPTGATQGAYKVRKVGSSKVHGVLNLSYKLGGVIHPPAGQYQQAGATGYLAAAAAPYASAPPPQQLSYPYPCPPPTMVRPLRVSSR</sequence>
<reference evidence="3" key="2">
    <citation type="journal article" date="2017" name="Nat. Plants">
        <title>The Aegilops tauschii genome reveals multiple impacts of transposons.</title>
        <authorList>
            <person name="Zhao G."/>
            <person name="Zou C."/>
            <person name="Li K."/>
            <person name="Wang K."/>
            <person name="Li T."/>
            <person name="Gao L."/>
            <person name="Zhang X."/>
            <person name="Wang H."/>
            <person name="Yang Z."/>
            <person name="Liu X."/>
            <person name="Jiang W."/>
            <person name="Mao L."/>
            <person name="Kong X."/>
            <person name="Jiao Y."/>
            <person name="Jia J."/>
        </authorList>
    </citation>
    <scope>NUCLEOTIDE SEQUENCE [LARGE SCALE GENOMIC DNA]</scope>
    <source>
        <strain evidence="3">cv. AL8/78</strain>
    </source>
</reference>
<evidence type="ECO:0000313" key="2">
    <source>
        <dbReference type="EnsemblPlants" id="AET1Gv20576200.1"/>
    </source>
</evidence>
<dbReference type="InterPro" id="IPR035892">
    <property type="entry name" value="C2_domain_sf"/>
</dbReference>
<dbReference type="GO" id="GO:0006952">
    <property type="term" value="P:defense response"/>
    <property type="evidence" value="ECO:0007669"/>
    <property type="project" value="InterPro"/>
</dbReference>
<dbReference type="InterPro" id="IPR044750">
    <property type="entry name" value="C2_SRC2/BAP"/>
</dbReference>
<dbReference type="STRING" id="200361.A0A452YYS2"/>
<name>A0A452YYS2_AEGTS</name>
<feature type="domain" description="C2" evidence="1">
    <location>
        <begin position="33"/>
        <end position="158"/>
    </location>
</feature>
<reference evidence="3" key="1">
    <citation type="journal article" date="2014" name="Science">
        <title>Ancient hybridizations among the ancestral genomes of bread wheat.</title>
        <authorList>
            <consortium name="International Wheat Genome Sequencing Consortium,"/>
            <person name="Marcussen T."/>
            <person name="Sandve S.R."/>
            <person name="Heier L."/>
            <person name="Spannagl M."/>
            <person name="Pfeifer M."/>
            <person name="Jakobsen K.S."/>
            <person name="Wulff B.B."/>
            <person name="Steuernagel B."/>
            <person name="Mayer K.F."/>
            <person name="Olsen O.A."/>
        </authorList>
    </citation>
    <scope>NUCLEOTIDE SEQUENCE [LARGE SCALE GENOMIC DNA]</scope>
    <source>
        <strain evidence="3">cv. AL8/78</strain>
    </source>
</reference>
<dbReference type="PANTHER" id="PTHR32246:SF27">
    <property type="entry name" value="OS05G0370300 PROTEIN"/>
    <property type="match status" value="1"/>
</dbReference>
<reference evidence="2" key="3">
    <citation type="journal article" date="2017" name="Nature">
        <title>Genome sequence of the progenitor of the wheat D genome Aegilops tauschii.</title>
        <authorList>
            <person name="Luo M.C."/>
            <person name="Gu Y.Q."/>
            <person name="Puiu D."/>
            <person name="Wang H."/>
            <person name="Twardziok S.O."/>
            <person name="Deal K.R."/>
            <person name="Huo N."/>
            <person name="Zhu T."/>
            <person name="Wang L."/>
            <person name="Wang Y."/>
            <person name="McGuire P.E."/>
            <person name="Liu S."/>
            <person name="Long H."/>
            <person name="Ramasamy R.K."/>
            <person name="Rodriguez J.C."/>
            <person name="Van S.L."/>
            <person name="Yuan L."/>
            <person name="Wang Z."/>
            <person name="Xia Z."/>
            <person name="Xiao L."/>
            <person name="Anderson O.D."/>
            <person name="Ouyang S."/>
            <person name="Liang Y."/>
            <person name="Zimin A.V."/>
            <person name="Pertea G."/>
            <person name="Qi P."/>
            <person name="Bennetzen J.L."/>
            <person name="Dai X."/>
            <person name="Dawson M.W."/>
            <person name="Muller H.G."/>
            <person name="Kugler K."/>
            <person name="Rivarola-Duarte L."/>
            <person name="Spannagl M."/>
            <person name="Mayer K.F.X."/>
            <person name="Lu F.H."/>
            <person name="Bevan M.W."/>
            <person name="Leroy P."/>
            <person name="Li P."/>
            <person name="You F.M."/>
            <person name="Sun Q."/>
            <person name="Liu Z."/>
            <person name="Lyons E."/>
            <person name="Wicker T."/>
            <person name="Salzberg S.L."/>
            <person name="Devos K.M."/>
            <person name="Dvorak J."/>
        </authorList>
    </citation>
    <scope>NUCLEOTIDE SEQUENCE [LARGE SCALE GENOMIC DNA]</scope>
    <source>
        <strain evidence="2">cv. AL8/78</strain>
    </source>
</reference>
<proteinExistence type="predicted"/>
<reference evidence="2" key="4">
    <citation type="submission" date="2019-03" db="UniProtKB">
        <authorList>
            <consortium name="EnsemblPlants"/>
        </authorList>
    </citation>
    <scope>IDENTIFICATION</scope>
</reference>
<dbReference type="EnsemblPlants" id="AET1Gv20576200.1">
    <property type="protein sequence ID" value="AET1Gv20576200.1"/>
    <property type="gene ID" value="AET1Gv20576200"/>
</dbReference>
<dbReference type="PANTHER" id="PTHR32246">
    <property type="entry name" value="INGRESSION PROTEIN FIC1"/>
    <property type="match status" value="1"/>
</dbReference>
<dbReference type="Gramene" id="AET1Gv20576200.1">
    <property type="protein sequence ID" value="AET1Gv20576200.1"/>
    <property type="gene ID" value="AET1Gv20576200"/>
</dbReference>
<organism evidence="2 3">
    <name type="scientific">Aegilops tauschii subsp. strangulata</name>
    <name type="common">Goatgrass</name>
    <dbReference type="NCBI Taxonomy" id="200361"/>
    <lineage>
        <taxon>Eukaryota</taxon>
        <taxon>Viridiplantae</taxon>
        <taxon>Streptophyta</taxon>
        <taxon>Embryophyta</taxon>
        <taxon>Tracheophyta</taxon>
        <taxon>Spermatophyta</taxon>
        <taxon>Magnoliopsida</taxon>
        <taxon>Liliopsida</taxon>
        <taxon>Poales</taxon>
        <taxon>Poaceae</taxon>
        <taxon>BOP clade</taxon>
        <taxon>Pooideae</taxon>
        <taxon>Triticodae</taxon>
        <taxon>Triticeae</taxon>
        <taxon>Triticinae</taxon>
        <taxon>Aegilops</taxon>
    </lineage>
</organism>
<accession>A0A452YYS2</accession>
<dbReference type="AlphaFoldDB" id="A0A452YYS2"/>
<dbReference type="SMART" id="SM00239">
    <property type="entry name" value="C2"/>
    <property type="match status" value="1"/>
</dbReference>
<dbReference type="SUPFAM" id="SSF49562">
    <property type="entry name" value="C2 domain (Calcium/lipid-binding domain, CaLB)"/>
    <property type="match status" value="1"/>
</dbReference>
<dbReference type="InterPro" id="IPR000008">
    <property type="entry name" value="C2_dom"/>
</dbReference>
<evidence type="ECO:0000259" key="1">
    <source>
        <dbReference type="PROSITE" id="PS50004"/>
    </source>
</evidence>